<keyword evidence="11 13" id="KW-0472">Membrane</keyword>
<feature type="transmembrane region" description="Helical" evidence="13">
    <location>
        <begin position="2359"/>
        <end position="2377"/>
    </location>
</feature>
<evidence type="ECO:0000259" key="16">
    <source>
        <dbReference type="Pfam" id="PF00689"/>
    </source>
</evidence>
<feature type="region of interest" description="Disordered" evidence="14">
    <location>
        <begin position="464"/>
        <end position="496"/>
    </location>
</feature>
<dbReference type="InterPro" id="IPR018303">
    <property type="entry name" value="ATPase_P-typ_P_site"/>
</dbReference>
<dbReference type="Pfam" id="PF13246">
    <property type="entry name" value="Cation_ATPase"/>
    <property type="match status" value="1"/>
</dbReference>
<dbReference type="InterPro" id="IPR059000">
    <property type="entry name" value="ATPase_P-type_domA"/>
</dbReference>
<dbReference type="FunFam" id="3.40.1110.10:FF:000057">
    <property type="entry name" value="Cation-transporting ATPase"/>
    <property type="match status" value="1"/>
</dbReference>
<dbReference type="InterPro" id="IPR006068">
    <property type="entry name" value="ATPase_P-typ_cation-transptr_C"/>
</dbReference>
<evidence type="ECO:0000256" key="5">
    <source>
        <dbReference type="ARBA" id="ARBA00022723"/>
    </source>
</evidence>
<evidence type="ECO:0000256" key="7">
    <source>
        <dbReference type="ARBA" id="ARBA00022840"/>
    </source>
</evidence>
<dbReference type="InterPro" id="IPR044492">
    <property type="entry name" value="P_typ_ATPase_HD_dom"/>
</dbReference>
<keyword evidence="20" id="KW-1185">Reference proteome</keyword>
<evidence type="ECO:0000256" key="6">
    <source>
        <dbReference type="ARBA" id="ARBA00022741"/>
    </source>
</evidence>
<dbReference type="PROSITE" id="PS00154">
    <property type="entry name" value="ATPASE_E1_E2"/>
    <property type="match status" value="1"/>
</dbReference>
<dbReference type="GO" id="GO:0016020">
    <property type="term" value="C:membrane"/>
    <property type="evidence" value="ECO:0007669"/>
    <property type="project" value="UniProtKB-SubCell"/>
</dbReference>
<dbReference type="InterPro" id="IPR008250">
    <property type="entry name" value="ATPase_P-typ_transduc_dom_A_sf"/>
</dbReference>
<comment type="subcellular location">
    <subcellularLocation>
        <location evidence="1 13">Membrane</location>
        <topology evidence="1 13">Multi-pass membrane protein</topology>
    </subcellularLocation>
</comment>
<dbReference type="PRINTS" id="PR00119">
    <property type="entry name" value="CATATPASE"/>
</dbReference>
<keyword evidence="6 13" id="KW-0547">Nucleotide-binding</keyword>
<evidence type="ECO:0000256" key="1">
    <source>
        <dbReference type="ARBA" id="ARBA00004141"/>
    </source>
</evidence>
<keyword evidence="3" id="KW-0597">Phosphoprotein</keyword>
<dbReference type="InterPro" id="IPR036412">
    <property type="entry name" value="HAD-like_sf"/>
</dbReference>
<evidence type="ECO:0000313" key="20">
    <source>
        <dbReference type="Proteomes" id="UP000623467"/>
    </source>
</evidence>
<evidence type="ECO:0000259" key="15">
    <source>
        <dbReference type="Pfam" id="PF00122"/>
    </source>
</evidence>
<feature type="compositionally biased region" description="Basic and acidic residues" evidence="14">
    <location>
        <begin position="1199"/>
        <end position="1210"/>
    </location>
</feature>
<keyword evidence="7 13" id="KW-0067">ATP-binding</keyword>
<accession>A0A8H6ZBX6</accession>
<dbReference type="SFLD" id="SFLDG00002">
    <property type="entry name" value="C1.7:_P-type_atpase_like"/>
    <property type="match status" value="1"/>
</dbReference>
<dbReference type="Pfam" id="PF00689">
    <property type="entry name" value="Cation_ATPase_C"/>
    <property type="match status" value="1"/>
</dbReference>
<evidence type="ECO:0000259" key="18">
    <source>
        <dbReference type="Pfam" id="PF12409"/>
    </source>
</evidence>
<dbReference type="Pfam" id="PF12409">
    <property type="entry name" value="P5-ATPase"/>
    <property type="match status" value="1"/>
</dbReference>
<dbReference type="EMBL" id="JACAZH010000001">
    <property type="protein sequence ID" value="KAF7376233.1"/>
    <property type="molecule type" value="Genomic_DNA"/>
</dbReference>
<feature type="compositionally biased region" description="Pro residues" evidence="14">
    <location>
        <begin position="776"/>
        <end position="792"/>
    </location>
</feature>
<keyword evidence="4 13" id="KW-0812">Transmembrane</keyword>
<dbReference type="NCBIfam" id="TIGR01494">
    <property type="entry name" value="ATPase_P-type"/>
    <property type="match status" value="1"/>
</dbReference>
<feature type="compositionally biased region" description="Polar residues" evidence="14">
    <location>
        <begin position="559"/>
        <end position="579"/>
    </location>
</feature>
<dbReference type="Gene3D" id="3.40.1110.10">
    <property type="entry name" value="Calcium-transporting ATPase, cytoplasmic domain N"/>
    <property type="match status" value="1"/>
</dbReference>
<dbReference type="SUPFAM" id="SSF56784">
    <property type="entry name" value="HAD-like"/>
    <property type="match status" value="1"/>
</dbReference>
<dbReference type="PANTHER" id="PTHR45630">
    <property type="entry name" value="CATION-TRANSPORTING ATPASE-RELATED"/>
    <property type="match status" value="1"/>
</dbReference>
<keyword evidence="8 13" id="KW-0460">Magnesium</keyword>
<gene>
    <name evidence="19" type="ORF">MSAN_00038500</name>
</gene>
<protein>
    <recommendedName>
        <fullName evidence="13">Cation-transporting ATPase</fullName>
        <ecNumber evidence="13">7.2.2.-</ecNumber>
    </recommendedName>
</protein>
<dbReference type="Pfam" id="PF00122">
    <property type="entry name" value="E1-E2_ATPase"/>
    <property type="match status" value="1"/>
</dbReference>
<feature type="domain" description="P5B-type ATPase N-terminal" evidence="18">
    <location>
        <begin position="1308"/>
        <end position="1428"/>
    </location>
</feature>
<evidence type="ECO:0000256" key="14">
    <source>
        <dbReference type="SAM" id="MobiDB-lite"/>
    </source>
</evidence>
<dbReference type="InterPro" id="IPR006544">
    <property type="entry name" value="P-type_TPase_V"/>
</dbReference>
<feature type="transmembrane region" description="Helical" evidence="13">
    <location>
        <begin position="2329"/>
        <end position="2347"/>
    </location>
</feature>
<dbReference type="Gene3D" id="1.20.1110.10">
    <property type="entry name" value="Calcium-transporting ATPase, transmembrane domain"/>
    <property type="match status" value="2"/>
</dbReference>
<comment type="caution">
    <text evidence="13">Lacks conserved residue(s) required for the propagation of feature annotation.</text>
</comment>
<feature type="compositionally biased region" description="Polar residues" evidence="14">
    <location>
        <begin position="593"/>
        <end position="603"/>
    </location>
</feature>
<feature type="compositionally biased region" description="Polar residues" evidence="14">
    <location>
        <begin position="824"/>
        <end position="837"/>
    </location>
</feature>
<evidence type="ECO:0000259" key="17">
    <source>
        <dbReference type="Pfam" id="PF00690"/>
    </source>
</evidence>
<reference evidence="19" key="1">
    <citation type="submission" date="2020-05" db="EMBL/GenBank/DDBJ databases">
        <title>Mycena genomes resolve the evolution of fungal bioluminescence.</title>
        <authorList>
            <person name="Tsai I.J."/>
        </authorList>
    </citation>
    <scope>NUCLEOTIDE SEQUENCE</scope>
    <source>
        <strain evidence="19">160909Yilan</strain>
    </source>
</reference>
<evidence type="ECO:0000256" key="2">
    <source>
        <dbReference type="ARBA" id="ARBA00006000"/>
    </source>
</evidence>
<dbReference type="InterPro" id="IPR047819">
    <property type="entry name" value="P5A-ATPase_N"/>
</dbReference>
<dbReference type="SUPFAM" id="SSF81653">
    <property type="entry name" value="Calcium ATPase, transduction domain A"/>
    <property type="match status" value="1"/>
</dbReference>
<evidence type="ECO:0000256" key="12">
    <source>
        <dbReference type="ARBA" id="ARBA00049360"/>
    </source>
</evidence>
<evidence type="ECO:0000256" key="4">
    <source>
        <dbReference type="ARBA" id="ARBA00022692"/>
    </source>
</evidence>
<evidence type="ECO:0000256" key="8">
    <source>
        <dbReference type="ARBA" id="ARBA00022842"/>
    </source>
</evidence>
<dbReference type="SUPFAM" id="SSF81665">
    <property type="entry name" value="Calcium ATPase, transmembrane domain M"/>
    <property type="match status" value="1"/>
</dbReference>
<dbReference type="Gene3D" id="3.40.50.1000">
    <property type="entry name" value="HAD superfamily/HAD-like"/>
    <property type="match status" value="1"/>
</dbReference>
<comment type="caution">
    <text evidence="19">The sequence shown here is derived from an EMBL/GenBank/DDBJ whole genome shotgun (WGS) entry which is preliminary data.</text>
</comment>
<dbReference type="FunFam" id="1.20.1110.10:FF:000032">
    <property type="entry name" value="Cation-transporting ATPase"/>
    <property type="match status" value="1"/>
</dbReference>
<evidence type="ECO:0000256" key="11">
    <source>
        <dbReference type="ARBA" id="ARBA00023136"/>
    </source>
</evidence>
<dbReference type="Gene3D" id="3.20.20.140">
    <property type="entry name" value="Metal-dependent hydrolases"/>
    <property type="match status" value="1"/>
</dbReference>
<dbReference type="PROSITE" id="PS01229">
    <property type="entry name" value="COF_2"/>
    <property type="match status" value="1"/>
</dbReference>
<comment type="catalytic activity">
    <reaction evidence="12 13">
        <text>ATP + H2O = ADP + phosphate + H(+)</text>
        <dbReference type="Rhea" id="RHEA:13065"/>
        <dbReference type="ChEBI" id="CHEBI:15377"/>
        <dbReference type="ChEBI" id="CHEBI:15378"/>
        <dbReference type="ChEBI" id="CHEBI:30616"/>
        <dbReference type="ChEBI" id="CHEBI:43474"/>
        <dbReference type="ChEBI" id="CHEBI:456216"/>
    </reaction>
</comment>
<keyword evidence="5 13" id="KW-0479">Metal-binding</keyword>
<dbReference type="Proteomes" id="UP000623467">
    <property type="component" value="Unassembled WGS sequence"/>
</dbReference>
<dbReference type="SFLD" id="SFLDS00003">
    <property type="entry name" value="Haloacid_Dehalogenase"/>
    <property type="match status" value="1"/>
</dbReference>
<dbReference type="GO" id="GO:0005524">
    <property type="term" value="F:ATP binding"/>
    <property type="evidence" value="ECO:0007669"/>
    <property type="project" value="UniProtKB-UniRule"/>
</dbReference>
<dbReference type="InterPro" id="IPR023299">
    <property type="entry name" value="ATPase_P-typ_cyto_dom_N"/>
</dbReference>
<feature type="transmembrane region" description="Helical" evidence="13">
    <location>
        <begin position="2243"/>
        <end position="2262"/>
    </location>
</feature>
<feature type="compositionally biased region" description="Polar residues" evidence="14">
    <location>
        <begin position="531"/>
        <end position="548"/>
    </location>
</feature>
<feature type="region of interest" description="Disordered" evidence="14">
    <location>
        <begin position="529"/>
        <end position="642"/>
    </location>
</feature>
<dbReference type="GO" id="GO:0006874">
    <property type="term" value="P:intracellular calcium ion homeostasis"/>
    <property type="evidence" value="ECO:0007669"/>
    <property type="project" value="TreeGrafter"/>
</dbReference>
<dbReference type="GO" id="GO:0140358">
    <property type="term" value="F:P-type transmembrane transporter activity"/>
    <property type="evidence" value="ECO:0007669"/>
    <property type="project" value="InterPro"/>
</dbReference>
<dbReference type="OrthoDB" id="48943at2759"/>
<feature type="domain" description="Cation-transporting P-type ATPase N-terminal" evidence="17">
    <location>
        <begin position="1451"/>
        <end position="1503"/>
    </location>
</feature>
<feature type="region of interest" description="Disordered" evidence="14">
    <location>
        <begin position="376"/>
        <end position="430"/>
    </location>
</feature>
<proteinExistence type="inferred from homology"/>
<dbReference type="FunFam" id="3.40.50.1000:FF:000068">
    <property type="entry name" value="Cation-transporting ATPase"/>
    <property type="match status" value="1"/>
</dbReference>
<name>A0A8H6ZBX6_9AGAR</name>
<dbReference type="GO" id="GO:0046872">
    <property type="term" value="F:metal ion binding"/>
    <property type="evidence" value="ECO:0007669"/>
    <property type="project" value="UniProtKB-UniRule"/>
</dbReference>
<keyword evidence="10 13" id="KW-1133">Transmembrane helix</keyword>
<dbReference type="Gene3D" id="2.70.150.10">
    <property type="entry name" value="Calcium-transporting ATPase, cytoplasmic transduction domain A"/>
    <property type="match status" value="1"/>
</dbReference>
<organism evidence="19 20">
    <name type="scientific">Mycena sanguinolenta</name>
    <dbReference type="NCBI Taxonomy" id="230812"/>
    <lineage>
        <taxon>Eukaryota</taxon>
        <taxon>Fungi</taxon>
        <taxon>Dikarya</taxon>
        <taxon>Basidiomycota</taxon>
        <taxon>Agaricomycotina</taxon>
        <taxon>Agaricomycetes</taxon>
        <taxon>Agaricomycetidae</taxon>
        <taxon>Agaricales</taxon>
        <taxon>Marasmiineae</taxon>
        <taxon>Mycenaceae</taxon>
        <taxon>Mycena</taxon>
    </lineage>
</organism>
<dbReference type="SFLD" id="SFLDF00027">
    <property type="entry name" value="p-type_atpase"/>
    <property type="match status" value="1"/>
</dbReference>
<evidence type="ECO:0000256" key="10">
    <source>
        <dbReference type="ARBA" id="ARBA00022989"/>
    </source>
</evidence>
<comment type="similarity">
    <text evidence="2 13">Belongs to the cation transport ATPase (P-type) (TC 3.A.3) family. Type V subfamily.</text>
</comment>
<feature type="transmembrane region" description="Helical" evidence="13">
    <location>
        <begin position="2283"/>
        <end position="2303"/>
    </location>
</feature>
<feature type="transmembrane region" description="Helical" evidence="13">
    <location>
        <begin position="1711"/>
        <end position="1734"/>
    </location>
</feature>
<dbReference type="GO" id="GO:0019829">
    <property type="term" value="F:ATPase-coupled monoatomic cation transmembrane transporter activity"/>
    <property type="evidence" value="ECO:0007669"/>
    <property type="project" value="UniProtKB-UniRule"/>
</dbReference>
<dbReference type="NCBIfam" id="TIGR01657">
    <property type="entry name" value="P-ATPase-V"/>
    <property type="match status" value="1"/>
</dbReference>
<evidence type="ECO:0000256" key="13">
    <source>
        <dbReference type="RuleBase" id="RU362082"/>
    </source>
</evidence>
<dbReference type="InterPro" id="IPR001757">
    <property type="entry name" value="P_typ_ATPase"/>
</dbReference>
<feature type="region of interest" description="Disordered" evidence="14">
    <location>
        <begin position="775"/>
        <end position="908"/>
    </location>
</feature>
<feature type="domain" description="P-type ATPase A" evidence="15">
    <location>
        <begin position="1550"/>
        <end position="1665"/>
    </location>
</feature>
<keyword evidence="9 13" id="KW-1278">Translocase</keyword>
<feature type="transmembrane region" description="Helical" evidence="13">
    <location>
        <begin position="2397"/>
        <end position="2429"/>
    </location>
</feature>
<sequence>MATLPQPSSPSFNRRKGFKKTLPSLPLSAFSPPNSGTGEIFPLPPSPSTVHPAVVVDAHVIVPDADGSLASWKKEIGEELTGRIGGVVLSLPTTDPEKFVAGLQTNGPGVPVLSLMVPFELKAAQHELPAYTSGLSIPISLSTSFSAATPECIASLKWALSQGRPVDIDVRGALSDAGFEGFEDLLSKAIADLPSVPPIIISSMLPPPHDLSLSIVKLMKHPTYRSFQSQAAALSLFPECYIKFLPPMWDAPTPATPSTTAAASDANAKQVKEWKRRVKMYLGPIMEAFGYQRIIFGSSPSPASENASVAGDWYEIARESLAELGVEQEFIDAPPACHVTKSLWYKGAQNDHPTASRITLFDASIFAQNFMATVNDNRPGFGRRNNEDSSSSRENSPVRKQKRSFTPTSDDEVVIEPVADNDTPPPEGPLIRQALAFNWTPSIPTAPASINMYQASPLPASNNKFLPGQVVPTPPPPPKPRKVKKKKTAPLYSSQTGRFRVGAYDAAPPAEPALTMGAGPYASIYRADTAPSKTSATEPSEGTSSGSRKNPKPSESGPKASTSKAKVTASNPKSSASKGKTSDLTQSSTSTLGPSNMTLQSSIEGDAEPSQGSYYRHDYDLDNDNSVAARSPSPRAQPRHSRGMPFVLEAKSAPDHLAANQPPHLRLVTILIADKRGDEIENLLVEVRVTLRDSDDPKADGYWAQAREICRNLQTSPSRIDGPAKVFALRGKYRQIILKVTADNQDEYVDANVNVDAQRTLEVVVETGLPAVSRMNPPPISREPGMYMPPPAVAQYPYTPPEQAYPSRKRRRQSPDEDHRRPSSRQWSTSTLASPSRETPPRPSGFYHQSPFNAGSPDARMPAMGQQPIPGPSRRDYYSPPRYTAPSSETRGESESGDSLSSESEDADAVFKRVSREVDQILQQQEGEAWSAYFRSSAKQRTCVVMLKEYQIVQGLMDRWVGKQVPSGSRIEKSHIGQALLIDDNPTERDKYLADCIETLELMALYGPEGRRLQDPDVVAKAADDDLPEYTNPKPFFDLNICIFLNLKFCYRSGISRSKFPEAASTFADDALRVSALKHHKTLPPDQLEMQDMSEAGPSKAEPLYDYTEGASAIDINAVVANNRRSRRDSQHSAFYEDGDAMFRPFRYSQQEKHRQLVAFAPTKHGFYGLDEARYTDIDEDLLPETGLKRTSTPPPLTRHSDAGSEHALDVEDEDDDQEERWGYSSGEEESSDDSESGRSMATNMSISASMEYDSEPPSPNTGQGLPLLASDQIFGGEARIDMDISFALLDAPPLGPPSRQTIYIPDEDNTLRFVGYETIWWRQLLWRICCVVTLGALSLLGHWFPQLWLRWVAREKAFQDAVNGFVVVESAYRDITLFPIRTLNYPYPISTVFLTSIAITDSINPQPPDSLLHTLIVIDYRYSRFALDPRTGLFSMIRNWRDPSWNGSQSVQNGIETSIRQQRLTLFGKNEIDIEGKSTISLLVDEVIHPFYVFQIASVILWSLDDYYYYAFCIALISVISITTTLVETQEDYCANARNVPVLLRRATRDSTQLVPGDVVNISSSQQLSLMPADMFLLSGDAIVNESMLTGESVPVSKIPVKDEDLVRWRDGKDEASKSFLYAGTRVVRIRGTFTIDGGPGHPALALVVRTGFNTTKGALIRSMLYPKPIGFKFYRDSVRFIGVLAGIAGLGFCFSAVQFVRLGVKWHTIIIRALDLITVVVPPALPATLSIGTSFAISRLRKSGIFCISPSRVNIGGKVNVCCFDKTGTLTEDGLDILGVRGLDRNVQRFGELLDDVHDLPLAKEKATFLHALATCHSLQMVRWRRRVAGTGVIKAKSGAVLEQTALVQTVVRPPGSAQFRLEDALKGAARHAHFLELGVIRTFEFVSALRRMSVVVKRLKSSSMEIYVKGAPEVMTDICDPDSRGHISACSVAFPSTKSFQVPLDYDDLLSYYTKRGYRVIAIAGKSIEGLSWLKAQRMKREQAESGLRFLGLIIFENKLKPGTAPAIHALRSAHLACRMITGDNPLTAVSVARECGLIPPAAHVFSPMFVRGNENTPGATLEWSCMDEFAWKLDMYTLKPLTPPQHTVDGDEIDYHDYSLVVTGDVFRWLINHAPLETLQRMLVKTQIFARMSPDEKNEIVERLQALGYTVLMCGDGANDCAALKAADVGISLSEAEASVAAPFTASTPDIGCVIEVIKEGRAALVTSFSCFKYMALYSMIQFTTVTLLYSFASSLGDFQFLYIDLFIIIPVAVAMGRTLPYPRIAPKRPTASLVSKKVLASIIGQIIITSGVQLWGYLYTPPPPSDPSSEDDHLESTNYENSTLFLLSCFQYVLIAAVFSIGPPYRKSMWTNGWLMASVGLLTGLNTLVLLAPPKPVSDLLTLMPLPTQGRIVLLCGAVVNAVLCMGFEQWGSGTLVVVVGWIGKLSRRWRGRRRDGKIYKAVEGGMARQA</sequence>
<dbReference type="Pfam" id="PF00690">
    <property type="entry name" value="Cation_ATPase_N"/>
    <property type="match status" value="1"/>
</dbReference>
<evidence type="ECO:0000313" key="19">
    <source>
        <dbReference type="EMBL" id="KAF7376233.1"/>
    </source>
</evidence>
<dbReference type="InterPro" id="IPR023298">
    <property type="entry name" value="ATPase_P-typ_TM_dom_sf"/>
</dbReference>
<feature type="domain" description="Cation-transporting P-type ATPase C-terminal" evidence="16">
    <location>
        <begin position="2243"/>
        <end position="2405"/>
    </location>
</feature>
<dbReference type="GO" id="GO:0016887">
    <property type="term" value="F:ATP hydrolysis activity"/>
    <property type="evidence" value="ECO:0007669"/>
    <property type="project" value="InterPro"/>
</dbReference>
<evidence type="ECO:0000256" key="9">
    <source>
        <dbReference type="ARBA" id="ARBA00022967"/>
    </source>
</evidence>
<dbReference type="InterPro" id="IPR023214">
    <property type="entry name" value="HAD_sf"/>
</dbReference>
<evidence type="ECO:0000256" key="3">
    <source>
        <dbReference type="ARBA" id="ARBA00022553"/>
    </source>
</evidence>
<feature type="compositionally biased region" description="Low complexity" evidence="14">
    <location>
        <begin position="582"/>
        <end position="592"/>
    </location>
</feature>
<feature type="region of interest" description="Disordered" evidence="14">
    <location>
        <begin position="1185"/>
        <end position="1240"/>
    </location>
</feature>
<feature type="compositionally biased region" description="Basic residues" evidence="14">
    <location>
        <begin position="479"/>
        <end position="488"/>
    </location>
</feature>
<dbReference type="PANTHER" id="PTHR45630:SF8">
    <property type="entry name" value="CATION-TRANSPORTING ATPASE"/>
    <property type="match status" value="1"/>
</dbReference>
<feature type="transmembrane region" description="Helical" evidence="13">
    <location>
        <begin position="1679"/>
        <end position="1699"/>
    </location>
</feature>
<dbReference type="EC" id="7.2.2.-" evidence="13"/>
<dbReference type="InterPro" id="IPR004014">
    <property type="entry name" value="ATPase_P-typ_cation-transptr_N"/>
</dbReference>